<reference evidence="3" key="1">
    <citation type="submission" date="2007-12" db="EMBL/GenBank/DDBJ databases">
        <title>Annotation of Entamoeba dispar SAW760.</title>
        <authorList>
            <person name="Lorenzi H."/>
            <person name="Inman J."/>
            <person name="Schobel S."/>
            <person name="Amedeo P."/>
            <person name="Caler E."/>
        </authorList>
    </citation>
    <scope>NUCLEOTIDE SEQUENCE [LARGE SCALE GENOMIC DNA]</scope>
    <source>
        <strain evidence="3">ATCC PRA-260 / SAW760</strain>
    </source>
</reference>
<dbReference type="GO" id="GO:0019136">
    <property type="term" value="F:deoxynucleoside kinase activity"/>
    <property type="evidence" value="ECO:0007669"/>
    <property type="project" value="TreeGrafter"/>
</dbReference>
<dbReference type="PANTHER" id="PTHR10513">
    <property type="entry name" value="DEOXYNUCLEOSIDE KINASE"/>
    <property type="match status" value="1"/>
</dbReference>
<dbReference type="InterPro" id="IPR050566">
    <property type="entry name" value="Deoxyribonucleoside_kinase"/>
</dbReference>
<dbReference type="InterPro" id="IPR031314">
    <property type="entry name" value="DNK_dom"/>
</dbReference>
<dbReference type="PANTHER" id="PTHR10513:SF35">
    <property type="entry name" value="DEOXYADENOSINE KINASE"/>
    <property type="match status" value="1"/>
</dbReference>
<keyword evidence="3" id="KW-1185">Reference proteome</keyword>
<sequence length="245" mass="29263">MNSVDVENVSGLTIGTKDCQFVKQHIFLSGSIAVGKTTLMKELHSFFMNRDEFLFIREYIDYDTDGIKYLERLQRGLMTNYQFQMYVLKCYEDQLNCLEFEGAEIIIWERHPYEALSIFCKNDQTLSVNERLKIELRLDVLCEKYKIPKFGDKNIEYYDFDTAVIKTENIMKFIIGDIVYPMLMGEYDFNVFIFLYCSDLDEQFKRLIDRGRTIEVEVYKHKEDLLMVNNIYFSFYLTRKINLTN</sequence>
<dbReference type="GO" id="GO:0005739">
    <property type="term" value="C:mitochondrion"/>
    <property type="evidence" value="ECO:0007669"/>
    <property type="project" value="TreeGrafter"/>
</dbReference>
<dbReference type="Gene3D" id="3.40.50.300">
    <property type="entry name" value="P-loop containing nucleotide triphosphate hydrolases"/>
    <property type="match status" value="1"/>
</dbReference>
<proteinExistence type="predicted"/>
<dbReference type="EMBL" id="DS547877">
    <property type="protein sequence ID" value="EDR29913.1"/>
    <property type="molecule type" value="Genomic_DNA"/>
</dbReference>
<dbReference type="Proteomes" id="UP000008076">
    <property type="component" value="Unassembled WGS sequence"/>
</dbReference>
<feature type="domain" description="Deoxynucleoside kinase" evidence="1">
    <location>
        <begin position="28"/>
        <end position="124"/>
    </location>
</feature>
<evidence type="ECO:0000313" key="3">
    <source>
        <dbReference type="Proteomes" id="UP000008076"/>
    </source>
</evidence>
<dbReference type="AlphaFoldDB" id="B0E6C9"/>
<evidence type="ECO:0000313" key="2">
    <source>
        <dbReference type="EMBL" id="EDR29913.1"/>
    </source>
</evidence>
<protein>
    <recommendedName>
        <fullName evidence="1">Deoxynucleoside kinase domain-containing protein</fullName>
    </recommendedName>
</protein>
<dbReference type="GeneID" id="5878838"/>
<accession>B0E6C9</accession>
<gene>
    <name evidence="2" type="ORF">EDI_126100</name>
</gene>
<dbReference type="RefSeq" id="XP_001733948.1">
    <property type="nucleotide sequence ID" value="XM_001733896.1"/>
</dbReference>
<dbReference type="KEGG" id="edi:EDI_126100"/>
<dbReference type="VEuPathDB" id="AmoebaDB:EDI_126100"/>
<dbReference type="SUPFAM" id="SSF52540">
    <property type="entry name" value="P-loop containing nucleoside triphosphate hydrolases"/>
    <property type="match status" value="1"/>
</dbReference>
<dbReference type="InterPro" id="IPR027417">
    <property type="entry name" value="P-loop_NTPase"/>
</dbReference>
<name>B0E6C9_ENTDS</name>
<evidence type="ECO:0000259" key="1">
    <source>
        <dbReference type="Pfam" id="PF01712"/>
    </source>
</evidence>
<organism evidence="3">
    <name type="scientific">Entamoeba dispar (strain ATCC PRA-260 / SAW760)</name>
    <dbReference type="NCBI Taxonomy" id="370354"/>
    <lineage>
        <taxon>Eukaryota</taxon>
        <taxon>Amoebozoa</taxon>
        <taxon>Evosea</taxon>
        <taxon>Archamoebae</taxon>
        <taxon>Mastigamoebida</taxon>
        <taxon>Entamoebidae</taxon>
        <taxon>Entamoeba</taxon>
    </lineage>
</organism>
<dbReference type="Pfam" id="PF01712">
    <property type="entry name" value="dNK"/>
    <property type="match status" value="1"/>
</dbReference>